<reference evidence="4 5" key="5">
    <citation type="journal article" date="2010" name="Appl. Environ. Microbiol.">
        <title>phrR-like gene praR of Azorhizobium caulinodans ORS571 is essential for symbiosis with Sesbania rostrata and is involved in expression of reb genes.</title>
        <authorList>
            <person name="Akiba N."/>
            <person name="Aono T."/>
            <person name="Toyazaki H."/>
            <person name="Sato S."/>
            <person name="Oyaizu H."/>
        </authorList>
    </citation>
    <scope>NUCLEOTIDE SEQUENCE [LARGE SCALE GENOMIC DNA]</scope>
    <source>
        <strain evidence="5">ATCC 43989 / DSM 5975 / JCM 20966 / LMG 6465 / NBRC 14845 / NCIMB 13405 / ORS 571</strain>
    </source>
</reference>
<dbReference type="Pfam" id="PF00072">
    <property type="entry name" value="Response_reg"/>
    <property type="match status" value="1"/>
</dbReference>
<dbReference type="STRING" id="438753.AZC_0971"/>
<dbReference type="InterPro" id="IPR001789">
    <property type="entry name" value="Sig_transdc_resp-reg_receiver"/>
</dbReference>
<reference evidence="4 5" key="1">
    <citation type="journal article" date="2007" name="Appl. Environ. Microbiol.">
        <title>Rhizobial factors required for stem nodule maturation and maintenance in Sesbania rostrata-Azorhizobium caulinodans ORS571 symbiosis.</title>
        <authorList>
            <person name="Suzuki S."/>
            <person name="Aono T."/>
            <person name="Lee KB."/>
            <person name="Suzuki T."/>
            <person name="Liu CT."/>
            <person name="Miwa H."/>
            <person name="Wakao S."/>
            <person name="Iki T."/>
            <person name="Oyaizu H."/>
        </authorList>
    </citation>
    <scope>NUCLEOTIDE SEQUENCE [LARGE SCALE GENOMIC DNA]</scope>
    <source>
        <strain evidence="5">ATCC 43989 / DSM 5975 / JCM 20966 / LMG 6465 / NBRC 14845 / NCIMB 13405 / ORS 571</strain>
    </source>
</reference>
<dbReference type="PANTHER" id="PTHR44591">
    <property type="entry name" value="STRESS RESPONSE REGULATOR PROTEIN 1"/>
    <property type="match status" value="1"/>
</dbReference>
<evidence type="ECO:0000313" key="5">
    <source>
        <dbReference type="Proteomes" id="UP000000270"/>
    </source>
</evidence>
<dbReference type="InterPro" id="IPR011006">
    <property type="entry name" value="CheY-like_superfamily"/>
</dbReference>
<dbReference type="SMART" id="SM00448">
    <property type="entry name" value="REC"/>
    <property type="match status" value="1"/>
</dbReference>
<evidence type="ECO:0000256" key="1">
    <source>
        <dbReference type="ARBA" id="ARBA00022553"/>
    </source>
</evidence>
<reference evidence="4 5" key="4">
    <citation type="journal article" date="2009" name="Appl. Environ. Microbiol.">
        <title>Comparative genome-wide transcriptional profiling of Azorhizobium caulinodans ORS571 grown under free-living and symbiotic conditions.</title>
        <authorList>
            <person name="Tsukada S."/>
            <person name="Aono T."/>
            <person name="Akiba N."/>
            <person name="Lee KB."/>
            <person name="Liu CT."/>
            <person name="Toyazaki H."/>
            <person name="Oyaizu H."/>
        </authorList>
    </citation>
    <scope>NUCLEOTIDE SEQUENCE [LARGE SCALE GENOMIC DNA]</scope>
    <source>
        <strain evidence="5">ATCC 43989 / DSM 5975 / JCM 20966 / LMG 6465 / NBRC 14845 / NCIMB 13405 / ORS 571</strain>
    </source>
</reference>
<name>A8HUQ3_AZOC5</name>
<protein>
    <submittedName>
        <fullName evidence="4">Response regulator receiver</fullName>
    </submittedName>
</protein>
<dbReference type="PANTHER" id="PTHR44591:SF21">
    <property type="entry name" value="TWO-COMPONENT RESPONSE REGULATOR"/>
    <property type="match status" value="1"/>
</dbReference>
<feature type="modified residue" description="4-aspartylphosphate" evidence="2">
    <location>
        <position position="66"/>
    </location>
</feature>
<dbReference type="SUPFAM" id="SSF52172">
    <property type="entry name" value="CheY-like"/>
    <property type="match status" value="1"/>
</dbReference>
<proteinExistence type="predicted"/>
<evidence type="ECO:0000256" key="2">
    <source>
        <dbReference type="PROSITE-ProRule" id="PRU00169"/>
    </source>
</evidence>
<dbReference type="GO" id="GO:0000160">
    <property type="term" value="P:phosphorelay signal transduction system"/>
    <property type="evidence" value="ECO:0007669"/>
    <property type="project" value="InterPro"/>
</dbReference>
<dbReference type="HOGENOM" id="CLU_000445_69_8_5"/>
<dbReference type="AlphaFoldDB" id="A8HUQ3"/>
<reference evidence="5" key="2">
    <citation type="submission" date="2007-04" db="EMBL/GenBank/DDBJ databases">
        <title>Complete genome sequence of the nitrogen-fixing bacterium Azorhizobium caulinodans ORS571.</title>
        <authorList>
            <person name="Lee K.B."/>
            <person name="Backer P.D."/>
            <person name="Aono T."/>
            <person name="Liu C.T."/>
            <person name="Suzuki S."/>
            <person name="Suzuki T."/>
            <person name="Kaneko T."/>
            <person name="Yamada M."/>
            <person name="Tabata S."/>
            <person name="Kupfer D.M."/>
            <person name="Najar F.Z."/>
            <person name="Wiley G.B."/>
            <person name="Roe B."/>
            <person name="Binnewies T."/>
            <person name="Ussery D."/>
            <person name="Vereecke D."/>
            <person name="Gevers D."/>
            <person name="Holsters M."/>
            <person name="Oyaizu H."/>
        </authorList>
    </citation>
    <scope>NUCLEOTIDE SEQUENCE [LARGE SCALE GENOMIC DNA]</scope>
    <source>
        <strain evidence="5">ATCC 43989 / DSM 5975 / JCM 20966 / LMG 6465 / NBRC 14845 / NCIMB 13405 / ORS 571</strain>
    </source>
</reference>
<gene>
    <name evidence="4" type="ordered locus">AZC_0971</name>
</gene>
<accession>A8HUQ3</accession>
<sequence>MASAAHRPLVSGGPRTVLVAEDDPFLRMLIADALREAGMRVIEAVSADDAMTVLSADIAVDAVLTDVRMPGTMDGVALAMRLAVEYPWLPVFVASGDLDPVIAGTLPAFIAKPYDINAVVALILERVNREVADE</sequence>
<evidence type="ECO:0000259" key="3">
    <source>
        <dbReference type="PROSITE" id="PS50110"/>
    </source>
</evidence>
<dbReference type="Proteomes" id="UP000000270">
    <property type="component" value="Chromosome"/>
</dbReference>
<reference evidence="4 5" key="6">
    <citation type="journal article" date="2011" name="Appl. Environ. Microbiol.">
        <title>Involvement of the azorhizobial chromosome partition gene (parA) in the onset of bacteroid differentiation during Sesbania rostrata stem nodule development.</title>
        <authorList>
            <person name="Liu CT."/>
            <person name="Lee KB."/>
            <person name="Wang YS."/>
            <person name="Peng MH."/>
            <person name="Lee KT."/>
            <person name="Suzuki S."/>
            <person name="Suzuki T."/>
            <person name="Oyaizu H."/>
        </authorList>
    </citation>
    <scope>NUCLEOTIDE SEQUENCE [LARGE SCALE GENOMIC DNA]</scope>
    <source>
        <strain evidence="5">ATCC 43989 / DSM 5975 / JCM 20966 / LMG 6465 / NBRC 14845 / NCIMB 13405 / ORS 571</strain>
    </source>
</reference>
<dbReference type="eggNOG" id="COG0784">
    <property type="taxonomic scope" value="Bacteria"/>
</dbReference>
<dbReference type="PROSITE" id="PS50110">
    <property type="entry name" value="RESPONSE_REGULATORY"/>
    <property type="match status" value="1"/>
</dbReference>
<organism evidence="4 5">
    <name type="scientific">Azorhizobium caulinodans (strain ATCC 43989 / DSM 5975 / JCM 20966 / LMG 6465 / NBRC 14845 / NCIMB 13405 / ORS 571)</name>
    <dbReference type="NCBI Taxonomy" id="438753"/>
    <lineage>
        <taxon>Bacteria</taxon>
        <taxon>Pseudomonadati</taxon>
        <taxon>Pseudomonadota</taxon>
        <taxon>Alphaproteobacteria</taxon>
        <taxon>Hyphomicrobiales</taxon>
        <taxon>Xanthobacteraceae</taxon>
        <taxon>Azorhizobium</taxon>
    </lineage>
</organism>
<dbReference type="RefSeq" id="WP_012169502.1">
    <property type="nucleotide sequence ID" value="NC_009937.1"/>
</dbReference>
<feature type="domain" description="Response regulatory" evidence="3">
    <location>
        <begin position="16"/>
        <end position="127"/>
    </location>
</feature>
<evidence type="ECO:0000313" key="4">
    <source>
        <dbReference type="EMBL" id="BAF86969.1"/>
    </source>
</evidence>
<dbReference type="InterPro" id="IPR050595">
    <property type="entry name" value="Bact_response_regulator"/>
</dbReference>
<dbReference type="EMBL" id="AP009384">
    <property type="protein sequence ID" value="BAF86969.1"/>
    <property type="molecule type" value="Genomic_DNA"/>
</dbReference>
<keyword evidence="5" id="KW-1185">Reference proteome</keyword>
<dbReference type="KEGG" id="azc:AZC_0971"/>
<reference evidence="4 5" key="3">
    <citation type="journal article" date="2008" name="BMC Genomics">
        <title>The genome of the versatile nitrogen fixer Azorhizobium caulinodans ORS571.</title>
        <authorList>
            <person name="Lee KB."/>
            <person name="Backer P.D."/>
            <person name="Aono T."/>
            <person name="Liu CT."/>
            <person name="Suzuki S."/>
            <person name="Suzuki T."/>
            <person name="Kaneko T."/>
            <person name="Yamada M."/>
            <person name="Tabata S."/>
            <person name="Kupfer D.M."/>
            <person name="Najar F.Z."/>
            <person name="Wiley G.B."/>
            <person name="Roe B."/>
            <person name="Binnewies T.T."/>
            <person name="Ussery D.W."/>
            <person name="D'Haeze W."/>
            <person name="Herder J.D."/>
            <person name="Gevers D."/>
            <person name="Vereecke D."/>
            <person name="Holsters M."/>
            <person name="Oyaizu H."/>
        </authorList>
    </citation>
    <scope>NUCLEOTIDE SEQUENCE [LARGE SCALE GENOMIC DNA]</scope>
    <source>
        <strain evidence="5">ATCC 43989 / DSM 5975 / JCM 20966 / LMG 6465 / NBRC 14845 / NCIMB 13405 / ORS 571</strain>
    </source>
</reference>
<keyword evidence="1 2" id="KW-0597">Phosphoprotein</keyword>
<dbReference type="Gene3D" id="3.40.50.2300">
    <property type="match status" value="1"/>
</dbReference>